<feature type="transmembrane region" description="Helical" evidence="6">
    <location>
        <begin position="21"/>
        <end position="39"/>
    </location>
</feature>
<keyword evidence="3 6" id="KW-0812">Transmembrane</keyword>
<dbReference type="Proteomes" id="UP000423756">
    <property type="component" value="Unassembled WGS sequence"/>
</dbReference>
<evidence type="ECO:0000256" key="5">
    <source>
        <dbReference type="ARBA" id="ARBA00023136"/>
    </source>
</evidence>
<organism evidence="8 9">
    <name type="scientific">Vibrio chagasii</name>
    <dbReference type="NCBI Taxonomy" id="170679"/>
    <lineage>
        <taxon>Bacteria</taxon>
        <taxon>Pseudomonadati</taxon>
        <taxon>Pseudomonadota</taxon>
        <taxon>Gammaproteobacteria</taxon>
        <taxon>Vibrionales</taxon>
        <taxon>Vibrionaceae</taxon>
        <taxon>Vibrio</taxon>
    </lineage>
</organism>
<dbReference type="InterPro" id="IPR010432">
    <property type="entry name" value="RDD"/>
</dbReference>
<evidence type="ECO:0000256" key="1">
    <source>
        <dbReference type="ARBA" id="ARBA00004651"/>
    </source>
</evidence>
<dbReference type="GO" id="GO:0005886">
    <property type="term" value="C:plasma membrane"/>
    <property type="evidence" value="ECO:0007669"/>
    <property type="project" value="UniProtKB-SubCell"/>
</dbReference>
<keyword evidence="4 6" id="KW-1133">Transmembrane helix</keyword>
<gene>
    <name evidence="8" type="ORF">F7Q91_00090</name>
</gene>
<evidence type="ECO:0000259" key="7">
    <source>
        <dbReference type="Pfam" id="PF06271"/>
    </source>
</evidence>
<feature type="domain" description="RDD" evidence="7">
    <location>
        <begin position="14"/>
        <end position="131"/>
    </location>
</feature>
<dbReference type="GeneID" id="77344362"/>
<evidence type="ECO:0000313" key="9">
    <source>
        <dbReference type="Proteomes" id="UP000423756"/>
    </source>
</evidence>
<protein>
    <submittedName>
        <fullName evidence="8">RDD family protein</fullName>
    </submittedName>
</protein>
<comment type="subcellular location">
    <subcellularLocation>
        <location evidence="1">Cell membrane</location>
        <topology evidence="1">Multi-pass membrane protein</topology>
    </subcellularLocation>
</comment>
<name>A0A7V7NXW1_9VIBR</name>
<dbReference type="AlphaFoldDB" id="A0A7V7NXW1"/>
<evidence type="ECO:0000256" key="4">
    <source>
        <dbReference type="ARBA" id="ARBA00022989"/>
    </source>
</evidence>
<comment type="caution">
    <text evidence="8">The sequence shown here is derived from an EMBL/GenBank/DDBJ whole genome shotgun (WGS) entry which is preliminary data.</text>
</comment>
<accession>A0A7V7NXW1</accession>
<evidence type="ECO:0000256" key="2">
    <source>
        <dbReference type="ARBA" id="ARBA00022475"/>
    </source>
</evidence>
<dbReference type="Pfam" id="PF06271">
    <property type="entry name" value="RDD"/>
    <property type="match status" value="1"/>
</dbReference>
<evidence type="ECO:0000256" key="6">
    <source>
        <dbReference type="SAM" id="Phobius"/>
    </source>
</evidence>
<keyword evidence="2" id="KW-1003">Cell membrane</keyword>
<sequence length="137" mass="14705">MKNNSDSVITAHKLASPGRRYVGELIDTLISAIIFMLFLSLGNSIGLSQDITGWSASLIAASYFLLSDGLPRGQSIGKKLLGISVIDSVTGESCSLTQSLFRNLLSPLLGIIDAFFILGKKRQRIGDKLAKTVVIVH</sequence>
<dbReference type="EMBL" id="VZPX01000001">
    <property type="protein sequence ID" value="KAB0483201.1"/>
    <property type="molecule type" value="Genomic_DNA"/>
</dbReference>
<dbReference type="PANTHER" id="PTHR36115">
    <property type="entry name" value="PROLINE-RICH ANTIGEN HOMOLOG-RELATED"/>
    <property type="match status" value="1"/>
</dbReference>
<dbReference type="RefSeq" id="WP_137406248.1">
    <property type="nucleotide sequence ID" value="NZ_AP025466.1"/>
</dbReference>
<dbReference type="InterPro" id="IPR051791">
    <property type="entry name" value="Pra-immunoreactive"/>
</dbReference>
<evidence type="ECO:0000256" key="3">
    <source>
        <dbReference type="ARBA" id="ARBA00022692"/>
    </source>
</evidence>
<reference evidence="8 9" key="1">
    <citation type="submission" date="2019-09" db="EMBL/GenBank/DDBJ databases">
        <title>Draft genome sequences of 48 bacterial type strains from the CCUG.</title>
        <authorList>
            <person name="Tunovic T."/>
            <person name="Pineiro-Iglesias B."/>
            <person name="Unosson C."/>
            <person name="Inganas E."/>
            <person name="Ohlen M."/>
            <person name="Cardew S."/>
            <person name="Jensie-Markopoulos S."/>
            <person name="Salva-Serra F."/>
            <person name="Jaen-Luchoro D."/>
            <person name="Karlsson R."/>
            <person name="Svensson-Stadler L."/>
            <person name="Chun J."/>
            <person name="Moore E."/>
        </authorList>
    </citation>
    <scope>NUCLEOTIDE SEQUENCE [LARGE SCALE GENOMIC DNA]</scope>
    <source>
        <strain evidence="8 9">CCUG 48643</strain>
    </source>
</reference>
<keyword evidence="5 6" id="KW-0472">Membrane</keyword>
<proteinExistence type="predicted"/>
<evidence type="ECO:0000313" key="8">
    <source>
        <dbReference type="EMBL" id="KAB0483201.1"/>
    </source>
</evidence>